<evidence type="ECO:0000256" key="5">
    <source>
        <dbReference type="RuleBase" id="RU361279"/>
    </source>
</evidence>
<comment type="catalytic activity">
    <reaction evidence="5">
        <text>(6S)-5-formyl-5,6,7,8-tetrahydrofolate + ATP = (6R)-5,10-methenyltetrahydrofolate + ADP + phosphate</text>
        <dbReference type="Rhea" id="RHEA:10488"/>
        <dbReference type="ChEBI" id="CHEBI:30616"/>
        <dbReference type="ChEBI" id="CHEBI:43474"/>
        <dbReference type="ChEBI" id="CHEBI:57455"/>
        <dbReference type="ChEBI" id="CHEBI:57457"/>
        <dbReference type="ChEBI" id="CHEBI:456216"/>
        <dbReference type="EC" id="6.3.3.2"/>
    </reaction>
</comment>
<organism evidence="6 7">
    <name type="scientific">Cognaticolwellia beringensis</name>
    <dbReference type="NCBI Taxonomy" id="1967665"/>
    <lineage>
        <taxon>Bacteria</taxon>
        <taxon>Pseudomonadati</taxon>
        <taxon>Pseudomonadota</taxon>
        <taxon>Gammaproteobacteria</taxon>
        <taxon>Alteromonadales</taxon>
        <taxon>Colwelliaceae</taxon>
        <taxon>Cognaticolwellia</taxon>
    </lineage>
</organism>
<dbReference type="PANTHER" id="PTHR23407:SF1">
    <property type="entry name" value="5-FORMYLTETRAHYDROFOLATE CYCLO-LIGASE"/>
    <property type="match status" value="1"/>
</dbReference>
<dbReference type="GO" id="GO:0009396">
    <property type="term" value="P:folic acid-containing compound biosynthetic process"/>
    <property type="evidence" value="ECO:0007669"/>
    <property type="project" value="TreeGrafter"/>
</dbReference>
<dbReference type="InterPro" id="IPR024185">
    <property type="entry name" value="FTHF_cligase-like_sf"/>
</dbReference>
<dbReference type="KEGG" id="cber:B5D82_01795"/>
<keyword evidence="5" id="KW-0460">Magnesium</keyword>
<keyword evidence="5" id="KW-0479">Metal-binding</keyword>
<dbReference type="Proteomes" id="UP000202259">
    <property type="component" value="Chromosome"/>
</dbReference>
<dbReference type="EMBL" id="CP020465">
    <property type="protein sequence ID" value="ASP46622.1"/>
    <property type="molecule type" value="Genomic_DNA"/>
</dbReference>
<dbReference type="NCBIfam" id="TIGR02727">
    <property type="entry name" value="MTHFS_bact"/>
    <property type="match status" value="1"/>
</dbReference>
<comment type="similarity">
    <text evidence="1 5">Belongs to the 5-formyltetrahydrofolate cyclo-ligase family.</text>
</comment>
<evidence type="ECO:0000256" key="1">
    <source>
        <dbReference type="ARBA" id="ARBA00010638"/>
    </source>
</evidence>
<name>A0A222G4F9_9GAMM</name>
<evidence type="ECO:0000256" key="4">
    <source>
        <dbReference type="PIRSR" id="PIRSR006806-1"/>
    </source>
</evidence>
<dbReference type="PIRSF" id="PIRSF006806">
    <property type="entry name" value="FTHF_cligase"/>
    <property type="match status" value="1"/>
</dbReference>
<keyword evidence="7" id="KW-1185">Reference proteome</keyword>
<protein>
    <recommendedName>
        <fullName evidence="5">5-formyltetrahydrofolate cyclo-ligase</fullName>
        <ecNumber evidence="5">6.3.3.2</ecNumber>
    </recommendedName>
</protein>
<evidence type="ECO:0000313" key="7">
    <source>
        <dbReference type="Proteomes" id="UP000202259"/>
    </source>
</evidence>
<dbReference type="Gene3D" id="3.40.50.10420">
    <property type="entry name" value="NagB/RpiA/CoA transferase-like"/>
    <property type="match status" value="1"/>
</dbReference>
<accession>A0A222G4F9</accession>
<dbReference type="EC" id="6.3.3.2" evidence="5"/>
<dbReference type="GO" id="GO:0046872">
    <property type="term" value="F:metal ion binding"/>
    <property type="evidence" value="ECO:0007669"/>
    <property type="project" value="UniProtKB-KW"/>
</dbReference>
<feature type="binding site" evidence="4">
    <location>
        <begin position="4"/>
        <end position="8"/>
    </location>
    <ligand>
        <name>ATP</name>
        <dbReference type="ChEBI" id="CHEBI:30616"/>
    </ligand>
</feature>
<comment type="cofactor">
    <cofactor evidence="5">
        <name>Mg(2+)</name>
        <dbReference type="ChEBI" id="CHEBI:18420"/>
    </cofactor>
</comment>
<gene>
    <name evidence="6" type="ORF">B5D82_01795</name>
</gene>
<keyword evidence="2 4" id="KW-0547">Nucleotide-binding</keyword>
<sequence length="211" mass="24521">MPTRNKIRQLIRTKRQSLTNIEQQQFSNDLLSQLTARADVQAAKSIAIYLANDSELDAMPFIQWCWQQKKNIYLPVIHPFSPGHLLFLHYEENSDMRANTYGILEPKLDIRLIKKVNEIDIIFTPLVAFDQTGNRLGMGGGFYDRTLSSWYSQYRLENEGKNFNERKLTKPYPIGLAHDIQLIAAIPSQLWDIPLPEIVTPTMQYKFNIHK</sequence>
<dbReference type="PANTHER" id="PTHR23407">
    <property type="entry name" value="ATPASE INHIBITOR/5-FORMYLTETRAHYDROFOLATE CYCLO-LIGASE"/>
    <property type="match status" value="1"/>
</dbReference>
<evidence type="ECO:0000256" key="2">
    <source>
        <dbReference type="ARBA" id="ARBA00022741"/>
    </source>
</evidence>
<dbReference type="GO" id="GO:0030272">
    <property type="term" value="F:5-formyltetrahydrofolate cyclo-ligase activity"/>
    <property type="evidence" value="ECO:0007669"/>
    <property type="project" value="UniProtKB-EC"/>
</dbReference>
<dbReference type="InterPro" id="IPR002698">
    <property type="entry name" value="FTHF_cligase"/>
</dbReference>
<evidence type="ECO:0000313" key="6">
    <source>
        <dbReference type="EMBL" id="ASP46622.1"/>
    </source>
</evidence>
<keyword evidence="3 4" id="KW-0067">ATP-binding</keyword>
<dbReference type="SUPFAM" id="SSF100950">
    <property type="entry name" value="NagB/RpiA/CoA transferase-like"/>
    <property type="match status" value="1"/>
</dbReference>
<dbReference type="GO" id="GO:0005524">
    <property type="term" value="F:ATP binding"/>
    <property type="evidence" value="ECO:0007669"/>
    <property type="project" value="UniProtKB-KW"/>
</dbReference>
<dbReference type="InterPro" id="IPR037171">
    <property type="entry name" value="NagB/RpiA_transferase-like"/>
</dbReference>
<proteinExistence type="inferred from homology"/>
<dbReference type="AlphaFoldDB" id="A0A222G4F9"/>
<feature type="binding site" evidence="4">
    <location>
        <position position="50"/>
    </location>
    <ligand>
        <name>substrate</name>
    </ligand>
</feature>
<reference evidence="6 7" key="1">
    <citation type="submission" date="2017-08" db="EMBL/GenBank/DDBJ databases">
        <title>Complete genome of Colwellia sp. NB097-1, a psychrophile bacterium ioslated from Bering Sea.</title>
        <authorList>
            <person name="Chen X."/>
        </authorList>
    </citation>
    <scope>NUCLEOTIDE SEQUENCE [LARGE SCALE GENOMIC DNA]</scope>
    <source>
        <strain evidence="6 7">NB097-1</strain>
    </source>
</reference>
<feature type="binding site" evidence="4">
    <location>
        <position position="55"/>
    </location>
    <ligand>
        <name>substrate</name>
    </ligand>
</feature>
<dbReference type="OrthoDB" id="9801938at2"/>
<feature type="binding site" evidence="4">
    <location>
        <begin position="135"/>
        <end position="143"/>
    </location>
    <ligand>
        <name>ATP</name>
        <dbReference type="ChEBI" id="CHEBI:30616"/>
    </ligand>
</feature>
<dbReference type="GO" id="GO:0035999">
    <property type="term" value="P:tetrahydrofolate interconversion"/>
    <property type="evidence" value="ECO:0007669"/>
    <property type="project" value="TreeGrafter"/>
</dbReference>
<keyword evidence="6" id="KW-0436">Ligase</keyword>
<evidence type="ECO:0000256" key="3">
    <source>
        <dbReference type="ARBA" id="ARBA00022840"/>
    </source>
</evidence>
<dbReference type="Pfam" id="PF01812">
    <property type="entry name" value="5-FTHF_cyc-lig"/>
    <property type="match status" value="1"/>
</dbReference>
<dbReference type="RefSeq" id="WP_081148744.1">
    <property type="nucleotide sequence ID" value="NZ_CP020465.1"/>
</dbReference>